<keyword evidence="2" id="KW-1185">Reference proteome</keyword>
<accession>A0A2U3QJ51</accession>
<sequence>MVLELNDREQEILRRALNTFEEELRTVIVKTDRHDDKLELLDDEVVLKKMIEKITWH</sequence>
<gene>
    <name evidence="1" type="ORF">NBG4_530005</name>
</gene>
<evidence type="ECO:0000313" key="2">
    <source>
        <dbReference type="Proteomes" id="UP000245125"/>
    </source>
</evidence>
<reference evidence="2" key="1">
    <citation type="submission" date="2018-03" db="EMBL/GenBank/DDBJ databases">
        <authorList>
            <person name="Zecchin S."/>
        </authorList>
    </citation>
    <scope>NUCLEOTIDE SEQUENCE [LARGE SCALE GENOMIC DNA]</scope>
</reference>
<dbReference type="EMBL" id="OUUY01000101">
    <property type="protein sequence ID" value="SPQ01399.1"/>
    <property type="molecule type" value="Genomic_DNA"/>
</dbReference>
<evidence type="ECO:0000313" key="1">
    <source>
        <dbReference type="EMBL" id="SPQ01399.1"/>
    </source>
</evidence>
<protein>
    <submittedName>
        <fullName evidence="1">Uncharacterized protein</fullName>
    </submittedName>
</protein>
<proteinExistence type="predicted"/>
<name>A0A2U3QJ51_9BACT</name>
<organism evidence="1 2">
    <name type="scientific">Candidatus Sulfobium mesophilum</name>
    <dbReference type="NCBI Taxonomy" id="2016548"/>
    <lineage>
        <taxon>Bacteria</taxon>
        <taxon>Pseudomonadati</taxon>
        <taxon>Nitrospirota</taxon>
        <taxon>Nitrospiria</taxon>
        <taxon>Nitrospirales</taxon>
        <taxon>Nitrospiraceae</taxon>
        <taxon>Candidatus Sulfobium</taxon>
    </lineage>
</organism>
<dbReference type="AlphaFoldDB" id="A0A2U3QJ51"/>
<dbReference type="Proteomes" id="UP000245125">
    <property type="component" value="Unassembled WGS sequence"/>
</dbReference>